<evidence type="ECO:0000313" key="3">
    <source>
        <dbReference type="Proteomes" id="UP000284395"/>
    </source>
</evidence>
<evidence type="ECO:0000256" key="1">
    <source>
        <dbReference type="SAM" id="MobiDB-lite"/>
    </source>
</evidence>
<proteinExistence type="predicted"/>
<accession>A0A420ERM0</accession>
<dbReference type="AlphaFoldDB" id="A0A420ERM0"/>
<dbReference type="EMBL" id="RAPF01000001">
    <property type="protein sequence ID" value="RKF23344.1"/>
    <property type="molecule type" value="Genomic_DNA"/>
</dbReference>
<sequence>MAFMDLPLDAPEKPNKGKEGGACNRRSCQAEPANWYNHGSNHWYCSDCRRDIEFDNFNLRDWQTNWQPHVGHPMFETREMMNERERSK</sequence>
<reference evidence="2 3" key="1">
    <citation type="submission" date="2018-09" db="EMBL/GenBank/DDBJ databases">
        <title>Altererythrobacter spongiae sp. nov., isolated from a marine sponge.</title>
        <authorList>
            <person name="Zhuang L."/>
            <person name="Luo L."/>
        </authorList>
    </citation>
    <scope>NUCLEOTIDE SEQUENCE [LARGE SCALE GENOMIC DNA]</scope>
    <source>
        <strain evidence="2 3">HN-Y73</strain>
    </source>
</reference>
<gene>
    <name evidence="2" type="ORF">D6851_02410</name>
</gene>
<keyword evidence="3" id="KW-1185">Reference proteome</keyword>
<name>A0A420ERM0_9SPHN</name>
<comment type="caution">
    <text evidence="2">The sequence shown here is derived from an EMBL/GenBank/DDBJ whole genome shotgun (WGS) entry which is preliminary data.</text>
</comment>
<dbReference type="Proteomes" id="UP000284395">
    <property type="component" value="Unassembled WGS sequence"/>
</dbReference>
<protein>
    <submittedName>
        <fullName evidence="2">Uncharacterized protein</fullName>
    </submittedName>
</protein>
<dbReference type="RefSeq" id="WP_120323248.1">
    <property type="nucleotide sequence ID" value="NZ_RAPF01000001.1"/>
</dbReference>
<feature type="compositionally biased region" description="Basic and acidic residues" evidence="1">
    <location>
        <begin position="10"/>
        <end position="19"/>
    </location>
</feature>
<feature type="region of interest" description="Disordered" evidence="1">
    <location>
        <begin position="1"/>
        <end position="22"/>
    </location>
</feature>
<dbReference type="OrthoDB" id="7605483at2"/>
<organism evidence="2 3">
    <name type="scientific">Altericroceibacterium spongiae</name>
    <dbReference type="NCBI Taxonomy" id="2320269"/>
    <lineage>
        <taxon>Bacteria</taxon>
        <taxon>Pseudomonadati</taxon>
        <taxon>Pseudomonadota</taxon>
        <taxon>Alphaproteobacteria</taxon>
        <taxon>Sphingomonadales</taxon>
        <taxon>Erythrobacteraceae</taxon>
        <taxon>Altericroceibacterium</taxon>
    </lineage>
</organism>
<evidence type="ECO:0000313" key="2">
    <source>
        <dbReference type="EMBL" id="RKF23344.1"/>
    </source>
</evidence>